<dbReference type="AlphaFoldDB" id="B2GJZ1"/>
<dbReference type="HOGENOM" id="CLU_2916548_0_0_11"/>
<reference evidence="1 2" key="1">
    <citation type="journal article" date="2008" name="J. Bacteriol.">
        <title>Complete genome sequence of the soil actinomycete Kocuria rhizophila.</title>
        <authorList>
            <person name="Takarada H."/>
            <person name="Sekine M."/>
            <person name="Kosugi H."/>
            <person name="Matsuo Y."/>
            <person name="Fujisawa T."/>
            <person name="Omata S."/>
            <person name="Kishi E."/>
            <person name="Shimizu A."/>
            <person name="Tsukatani N."/>
            <person name="Tanikawa S."/>
            <person name="Fujita N."/>
            <person name="Harayama S."/>
        </authorList>
    </citation>
    <scope>NUCLEOTIDE SEQUENCE [LARGE SCALE GENOMIC DNA]</scope>
    <source>
        <strain evidence="2">ATCC 9341 / DSM 348 / NBRC 103217 / DC2201</strain>
    </source>
</reference>
<dbReference type="KEGG" id="krh:KRH_07490"/>
<keyword evidence="2" id="KW-1185">Reference proteome</keyword>
<evidence type="ECO:0000313" key="2">
    <source>
        <dbReference type="Proteomes" id="UP000008838"/>
    </source>
</evidence>
<evidence type="ECO:0000313" key="1">
    <source>
        <dbReference type="EMBL" id="BAG29096.1"/>
    </source>
</evidence>
<name>B2GJZ1_KOCRD</name>
<dbReference type="EMBL" id="AP009152">
    <property type="protein sequence ID" value="BAG29096.1"/>
    <property type="molecule type" value="Genomic_DNA"/>
</dbReference>
<gene>
    <name evidence="1" type="ordered locus">KRH_07490</name>
</gene>
<dbReference type="Proteomes" id="UP000008838">
    <property type="component" value="Chromosome"/>
</dbReference>
<protein>
    <submittedName>
        <fullName evidence="1">Uncharacterized protein</fullName>
    </submittedName>
</protein>
<proteinExistence type="predicted"/>
<organism evidence="1 2">
    <name type="scientific">Kocuria rhizophila (strain ATCC 9341 / DSM 348 / NBRC 103217 / DC2201)</name>
    <dbReference type="NCBI Taxonomy" id="378753"/>
    <lineage>
        <taxon>Bacteria</taxon>
        <taxon>Bacillati</taxon>
        <taxon>Actinomycetota</taxon>
        <taxon>Actinomycetes</taxon>
        <taxon>Micrococcales</taxon>
        <taxon>Micrococcaceae</taxon>
        <taxon>Kocuria</taxon>
    </lineage>
</organism>
<sequence>MLAQEGNFRGQKDDGARGSGQLHVQLVPLSLCRALDGIVLHAPAKVFCSVDRPDLRVWIYG</sequence>
<accession>B2GJZ1</accession>